<organism evidence="1 2">
    <name type="scientific">Chryseobacterium bernardetii</name>
    <dbReference type="NCBI Taxonomy" id="1241978"/>
    <lineage>
        <taxon>Bacteria</taxon>
        <taxon>Pseudomonadati</taxon>
        <taxon>Bacteroidota</taxon>
        <taxon>Flavobacteriia</taxon>
        <taxon>Flavobacteriales</taxon>
        <taxon>Weeksellaceae</taxon>
        <taxon>Chryseobacterium group</taxon>
        <taxon>Chryseobacterium</taxon>
    </lineage>
</organism>
<evidence type="ECO:0000313" key="2">
    <source>
        <dbReference type="Proteomes" id="UP001184376"/>
    </source>
</evidence>
<evidence type="ECO:0000313" key="1">
    <source>
        <dbReference type="EMBL" id="MDR6441047.1"/>
    </source>
</evidence>
<reference evidence="1" key="1">
    <citation type="submission" date="2023-07" db="EMBL/GenBank/DDBJ databases">
        <title>Sorghum-associated microbial communities from plants grown in Nebraska, USA.</title>
        <authorList>
            <person name="Schachtman D."/>
        </authorList>
    </citation>
    <scope>NUCLEOTIDE SEQUENCE</scope>
    <source>
        <strain evidence="1">DS1280</strain>
    </source>
</reference>
<sequence>MIKTIINDDEKFLKILHGLNTQFYHKVVTTKQIENYINSQSGLDFNAVFDQYLRTTQIPVLEYFIKDHQLQYRFTNCIHNFSMPMKIIGIEDWFSPSTSWQSYDLGNTFIDQVDIDPDFYIKKLKVKE</sequence>
<proteinExistence type="predicted"/>
<comment type="caution">
    <text evidence="1">The sequence shown here is derived from an EMBL/GenBank/DDBJ whole genome shotgun (WGS) entry which is preliminary data.</text>
</comment>
<gene>
    <name evidence="1" type="ORF">J2795_001747</name>
</gene>
<accession>A0ACC6ITR5</accession>
<protein>
    <submittedName>
        <fullName evidence="1">Uncharacterized protein</fullName>
    </submittedName>
</protein>
<name>A0ACC6ITR5_9FLAO</name>
<dbReference type="EMBL" id="JAVDRG010000002">
    <property type="protein sequence ID" value="MDR6441047.1"/>
    <property type="molecule type" value="Genomic_DNA"/>
</dbReference>
<keyword evidence="2" id="KW-1185">Reference proteome</keyword>
<dbReference type="Proteomes" id="UP001184376">
    <property type="component" value="Unassembled WGS sequence"/>
</dbReference>